<feature type="compositionally biased region" description="Basic residues" evidence="5">
    <location>
        <begin position="204"/>
        <end position="216"/>
    </location>
</feature>
<keyword evidence="8" id="KW-1185">Reference proteome</keyword>
<keyword evidence="1" id="KW-0479">Metal-binding</keyword>
<reference evidence="7 8" key="1">
    <citation type="submission" date="2017-06" db="EMBL/GenBank/DDBJ databases">
        <title>Draft Genome Sequence of Natranaerobius trueperi halophilic, alkalithermophilic bacteria from soda lakes.</title>
        <authorList>
            <person name="Zhao B."/>
        </authorList>
    </citation>
    <scope>NUCLEOTIDE SEQUENCE [LARGE SCALE GENOMIC DNA]</scope>
    <source>
        <strain evidence="7 8">DSM 18760</strain>
    </source>
</reference>
<name>A0A226C1A2_9FIRM</name>
<sequence>MTDRELKYFENQLLNLKEKLKNQYEDNTERQEELRETTSELSSHDNHPGDLASEQYEMEKDITMSNVNRERLQEVNRALDKIESGEYGSCECCDEEISLERLETVPYTRYCVECAQDQEQDSKDFPYFEDETHIEQMRTTNDPNNYTYFDKEDTWQKLERMGSADETEEDYDFPQEAHGSVDKIDSFSTEDPEMQDPNIDPMRFKKRKRYRRRREE</sequence>
<dbReference type="EMBL" id="NIQC01000007">
    <property type="protein sequence ID" value="OWZ84150.1"/>
    <property type="molecule type" value="Genomic_DNA"/>
</dbReference>
<dbReference type="OrthoDB" id="9811543at2"/>
<dbReference type="SUPFAM" id="SSF109635">
    <property type="entry name" value="DnaK suppressor protein DksA, alpha-hairpin domain"/>
    <property type="match status" value="1"/>
</dbReference>
<dbReference type="InterPro" id="IPR037187">
    <property type="entry name" value="DnaK_N"/>
</dbReference>
<keyword evidence="2" id="KW-0863">Zinc-finger</keyword>
<gene>
    <name evidence="7" type="ORF">CDO51_04580</name>
</gene>
<accession>A0A226C1A2</accession>
<dbReference type="InterPro" id="IPR020458">
    <property type="entry name" value="Znf_DskA_TraR_CS"/>
</dbReference>
<keyword evidence="3" id="KW-0862">Zinc</keyword>
<evidence type="ECO:0000256" key="5">
    <source>
        <dbReference type="SAM" id="MobiDB-lite"/>
    </source>
</evidence>
<dbReference type="InterPro" id="IPR000962">
    <property type="entry name" value="Znf_DskA_TraR"/>
</dbReference>
<evidence type="ECO:0000256" key="4">
    <source>
        <dbReference type="PROSITE-ProRule" id="PRU00510"/>
    </source>
</evidence>
<dbReference type="PANTHER" id="PTHR33823">
    <property type="entry name" value="RNA POLYMERASE-BINDING TRANSCRIPTION FACTOR DKSA-RELATED"/>
    <property type="match status" value="1"/>
</dbReference>
<evidence type="ECO:0000256" key="2">
    <source>
        <dbReference type="ARBA" id="ARBA00022771"/>
    </source>
</evidence>
<dbReference type="Gene3D" id="1.20.120.910">
    <property type="entry name" value="DksA, coiled-coil domain"/>
    <property type="match status" value="1"/>
</dbReference>
<evidence type="ECO:0000256" key="3">
    <source>
        <dbReference type="ARBA" id="ARBA00022833"/>
    </source>
</evidence>
<dbReference type="PROSITE" id="PS51128">
    <property type="entry name" value="ZF_DKSA_2"/>
    <property type="match status" value="1"/>
</dbReference>
<feature type="domain" description="Zinc finger DksA/TraR C4-type" evidence="6">
    <location>
        <begin position="85"/>
        <end position="120"/>
    </location>
</feature>
<organism evidence="7 8">
    <name type="scientific">Natranaerobius trueperi</name>
    <dbReference type="NCBI Taxonomy" id="759412"/>
    <lineage>
        <taxon>Bacteria</taxon>
        <taxon>Bacillati</taxon>
        <taxon>Bacillota</taxon>
        <taxon>Clostridia</taxon>
        <taxon>Natranaerobiales</taxon>
        <taxon>Natranaerobiaceae</taxon>
        <taxon>Natranaerobius</taxon>
    </lineage>
</organism>
<comment type="caution">
    <text evidence="7">The sequence shown here is derived from an EMBL/GenBank/DDBJ whole genome shotgun (WGS) entry which is preliminary data.</text>
</comment>
<feature type="region of interest" description="Disordered" evidence="5">
    <location>
        <begin position="20"/>
        <end position="52"/>
    </location>
</feature>
<evidence type="ECO:0000259" key="6">
    <source>
        <dbReference type="Pfam" id="PF01258"/>
    </source>
</evidence>
<dbReference type="PROSITE" id="PS01102">
    <property type="entry name" value="ZF_DKSA_1"/>
    <property type="match status" value="1"/>
</dbReference>
<evidence type="ECO:0000313" key="7">
    <source>
        <dbReference type="EMBL" id="OWZ84150.1"/>
    </source>
</evidence>
<feature type="zinc finger region" description="dksA C4-type" evidence="4">
    <location>
        <begin position="90"/>
        <end position="114"/>
    </location>
</feature>
<dbReference type="NCBIfam" id="TIGR02890">
    <property type="entry name" value="bacill_yteA"/>
    <property type="match status" value="1"/>
</dbReference>
<dbReference type="SUPFAM" id="SSF57716">
    <property type="entry name" value="Glucocorticoid receptor-like (DNA-binding domain)"/>
    <property type="match status" value="1"/>
</dbReference>
<dbReference type="Pfam" id="PF01258">
    <property type="entry name" value="zf-dskA_traR"/>
    <property type="match status" value="1"/>
</dbReference>
<proteinExistence type="predicted"/>
<dbReference type="RefSeq" id="WP_089023128.1">
    <property type="nucleotide sequence ID" value="NZ_NIQC01000007.1"/>
</dbReference>
<dbReference type="PANTHER" id="PTHR33823:SF4">
    <property type="entry name" value="GENERAL STRESS PROTEIN 16O"/>
    <property type="match status" value="1"/>
</dbReference>
<evidence type="ECO:0000256" key="1">
    <source>
        <dbReference type="ARBA" id="ARBA00022723"/>
    </source>
</evidence>
<feature type="compositionally biased region" description="Basic and acidic residues" evidence="5">
    <location>
        <begin position="20"/>
        <end position="48"/>
    </location>
</feature>
<evidence type="ECO:0000313" key="8">
    <source>
        <dbReference type="Proteomes" id="UP000214588"/>
    </source>
</evidence>
<feature type="region of interest" description="Disordered" evidence="5">
    <location>
        <begin position="159"/>
        <end position="216"/>
    </location>
</feature>
<dbReference type="InterPro" id="IPR014240">
    <property type="entry name" value="YteA"/>
</dbReference>
<dbReference type="AlphaFoldDB" id="A0A226C1A2"/>
<dbReference type="Proteomes" id="UP000214588">
    <property type="component" value="Unassembled WGS sequence"/>
</dbReference>
<protein>
    <recommendedName>
        <fullName evidence="6">Zinc finger DksA/TraR C4-type domain-containing protein</fullName>
    </recommendedName>
</protein>
<dbReference type="GO" id="GO:0008270">
    <property type="term" value="F:zinc ion binding"/>
    <property type="evidence" value="ECO:0007669"/>
    <property type="project" value="UniProtKB-KW"/>
</dbReference>